<feature type="region of interest" description="Disordered" evidence="1">
    <location>
        <begin position="383"/>
        <end position="402"/>
    </location>
</feature>
<sequence length="525" mass="57723">MASTSSTSLPGVAFVHFPDAQYTQRAALRAAQAALEPQGWRVVSPQDEEDGDALRTAPKTEEEASAWIDRVMAGQLKTHDHVKRIALFMDYDLIPWDLVQGRGYIAASSTSTASEPSLTCVPVSSSSYCIRKSLIRKNWLHNSVHAHSVKSSASPSPLTLLPRTWSIDLQFADDLDELLIDELYDLAELLEQGQEERRRWFILKAAMADRGMGIRIFSSLDGLRRILEEFEEQDESEDEEEDEAAKSSSSSSAVALGQLRHFVIQEYISSPLLIAPPPSTSSATPPLRKFHLRAYVICVGGLSVYLCDEMLALFAPRKYSLPPHDDDDDDAERDTTGCDIDTRVHLTNTCLHAQEGDEETGQGNVHLLSRLCDEDASCVLPPTASCSSSSSSTPPPRPLTSPDLAHIRQLAATTIGAVFSSAARGAGATGWQCWDQAWEVFGVDLLVGRDVEAAEGSDAWRMWLLEVNAQPDFAQSGEELQSVVEKALKRAVEVGVLRREDEGWKVGQSRDGITLCHSEKMRGAW</sequence>
<keyword evidence="3" id="KW-1185">Reference proteome</keyword>
<dbReference type="EMBL" id="KZ819681">
    <property type="protein sequence ID" value="PWN24389.1"/>
    <property type="molecule type" value="Genomic_DNA"/>
</dbReference>
<dbReference type="InterPro" id="IPR027746">
    <property type="entry name" value="TTL"/>
</dbReference>
<dbReference type="OrthoDB" id="202825at2759"/>
<evidence type="ECO:0008006" key="4">
    <source>
        <dbReference type="Google" id="ProtNLM"/>
    </source>
</evidence>
<proteinExistence type="predicted"/>
<dbReference type="Gene3D" id="3.30.470.20">
    <property type="entry name" value="ATP-grasp fold, B domain"/>
    <property type="match status" value="1"/>
</dbReference>
<gene>
    <name evidence="2" type="ORF">BDZ90DRAFT_247400</name>
</gene>
<dbReference type="SUPFAM" id="SSF56059">
    <property type="entry name" value="Glutathione synthetase ATP-binding domain-like"/>
    <property type="match status" value="1"/>
</dbReference>
<dbReference type="STRING" id="1569628.A0A316UGL9"/>
<feature type="region of interest" description="Disordered" evidence="1">
    <location>
        <begin position="231"/>
        <end position="252"/>
    </location>
</feature>
<feature type="compositionally biased region" description="Acidic residues" evidence="1">
    <location>
        <begin position="231"/>
        <end position="243"/>
    </location>
</feature>
<evidence type="ECO:0000256" key="1">
    <source>
        <dbReference type="SAM" id="MobiDB-lite"/>
    </source>
</evidence>
<dbReference type="GO" id="GO:0000932">
    <property type="term" value="C:P-body"/>
    <property type="evidence" value="ECO:0007669"/>
    <property type="project" value="TreeGrafter"/>
</dbReference>
<dbReference type="InterPro" id="IPR004344">
    <property type="entry name" value="TTL/TTLL_fam"/>
</dbReference>
<dbReference type="Proteomes" id="UP000245884">
    <property type="component" value="Unassembled WGS sequence"/>
</dbReference>
<dbReference type="Pfam" id="PF03133">
    <property type="entry name" value="TTL"/>
    <property type="match status" value="2"/>
</dbReference>
<dbReference type="AlphaFoldDB" id="A0A316UGL9"/>
<dbReference type="PANTHER" id="PTHR47551:SF1">
    <property type="entry name" value="TUBULIN--TYROSINE LIGASE PBY1-RELATED"/>
    <property type="match status" value="1"/>
</dbReference>
<feature type="compositionally biased region" description="Low complexity" evidence="1">
    <location>
        <begin position="383"/>
        <end position="392"/>
    </location>
</feature>
<dbReference type="PROSITE" id="PS51221">
    <property type="entry name" value="TTL"/>
    <property type="match status" value="1"/>
</dbReference>
<name>A0A316UGL9_9BASI</name>
<dbReference type="GeneID" id="37029417"/>
<accession>A0A316UGL9</accession>
<organism evidence="2 3">
    <name type="scientific">Jaminaea rosea</name>
    <dbReference type="NCBI Taxonomy" id="1569628"/>
    <lineage>
        <taxon>Eukaryota</taxon>
        <taxon>Fungi</taxon>
        <taxon>Dikarya</taxon>
        <taxon>Basidiomycota</taxon>
        <taxon>Ustilaginomycotina</taxon>
        <taxon>Exobasidiomycetes</taxon>
        <taxon>Microstromatales</taxon>
        <taxon>Microstromatales incertae sedis</taxon>
        <taxon>Jaminaea</taxon>
    </lineage>
</organism>
<dbReference type="RefSeq" id="XP_025359001.1">
    <property type="nucleotide sequence ID" value="XM_025507594.1"/>
</dbReference>
<protein>
    <recommendedName>
        <fullName evidence="4">TTL-domain-containing protein</fullName>
    </recommendedName>
</protein>
<dbReference type="PANTHER" id="PTHR47551">
    <property type="entry name" value="TUBULIN--TYROSINE LIGASE PBY1-RELATED"/>
    <property type="match status" value="1"/>
</dbReference>
<reference evidence="2 3" key="1">
    <citation type="journal article" date="2018" name="Mol. Biol. Evol.">
        <title>Broad Genomic Sampling Reveals a Smut Pathogenic Ancestry of the Fungal Clade Ustilaginomycotina.</title>
        <authorList>
            <person name="Kijpornyongpan T."/>
            <person name="Mondo S.J."/>
            <person name="Barry K."/>
            <person name="Sandor L."/>
            <person name="Lee J."/>
            <person name="Lipzen A."/>
            <person name="Pangilinan J."/>
            <person name="LaButti K."/>
            <person name="Hainaut M."/>
            <person name="Henrissat B."/>
            <person name="Grigoriev I.V."/>
            <person name="Spatafora J.W."/>
            <person name="Aime M.C."/>
        </authorList>
    </citation>
    <scope>NUCLEOTIDE SEQUENCE [LARGE SCALE GENOMIC DNA]</scope>
    <source>
        <strain evidence="2 3">MCA 5214</strain>
    </source>
</reference>
<evidence type="ECO:0000313" key="3">
    <source>
        <dbReference type="Proteomes" id="UP000245884"/>
    </source>
</evidence>
<evidence type="ECO:0000313" key="2">
    <source>
        <dbReference type="EMBL" id="PWN24389.1"/>
    </source>
</evidence>